<dbReference type="OrthoDB" id="5783963at2759"/>
<dbReference type="GO" id="GO:0006357">
    <property type="term" value="P:regulation of transcription by RNA polymerase II"/>
    <property type="evidence" value="ECO:0007669"/>
    <property type="project" value="TreeGrafter"/>
</dbReference>
<dbReference type="PANTHER" id="PTHR15565:SF0">
    <property type="entry name" value="PROTEIN AATF"/>
    <property type="match status" value="1"/>
</dbReference>
<dbReference type="InterPro" id="IPR012617">
    <property type="entry name" value="AATF_C"/>
</dbReference>
<dbReference type="GO" id="GO:0005730">
    <property type="term" value="C:nucleolus"/>
    <property type="evidence" value="ECO:0007669"/>
    <property type="project" value="TreeGrafter"/>
</dbReference>
<dbReference type="CTD" id="26574"/>
<name>A0A6J0B4D6_NEOLC</name>
<proteinExistence type="inferred from homology"/>
<dbReference type="InterPro" id="IPR025160">
    <property type="entry name" value="AATF"/>
</dbReference>
<dbReference type="PANTHER" id="PTHR15565">
    <property type="entry name" value="AATF PROTEIN APOPTOSIS ANTAGONIZING TRANSCRIPTION FACTOR"/>
    <property type="match status" value="1"/>
</dbReference>
<dbReference type="FunCoup" id="A0A6J0B4D6">
    <property type="interactions" value="1927"/>
</dbReference>
<keyword evidence="5" id="KW-1185">Reference proteome</keyword>
<dbReference type="KEGG" id="nlo:107217072"/>
<feature type="compositionally biased region" description="Acidic residues" evidence="2">
    <location>
        <begin position="117"/>
        <end position="137"/>
    </location>
</feature>
<dbReference type="InterPro" id="IPR039223">
    <property type="entry name" value="AATF/Bfr2"/>
</dbReference>
<gene>
    <name evidence="6" type="primary">LOC107217072</name>
</gene>
<feature type="domain" description="Apoptosis-antagonizing transcription factor C-terminal" evidence="3">
    <location>
        <begin position="406"/>
        <end position="489"/>
    </location>
</feature>
<accession>A0A6J0B4D6</accession>
<protein>
    <submittedName>
        <fullName evidence="6">Protein AATF</fullName>
    </submittedName>
</protein>
<dbReference type="Proteomes" id="UP000829291">
    <property type="component" value="Chromosome 1"/>
</dbReference>
<feature type="domain" description="AATF leucine zipper-containing" evidence="4">
    <location>
        <begin position="166"/>
        <end position="332"/>
    </location>
</feature>
<evidence type="ECO:0000259" key="3">
    <source>
        <dbReference type="Pfam" id="PF08164"/>
    </source>
</evidence>
<evidence type="ECO:0000256" key="1">
    <source>
        <dbReference type="ARBA" id="ARBA00008966"/>
    </source>
</evidence>
<feature type="region of interest" description="Disordered" evidence="2">
    <location>
        <begin position="39"/>
        <end position="154"/>
    </location>
</feature>
<organism evidence="6">
    <name type="scientific">Neodiprion lecontei</name>
    <name type="common">Redheaded pine sawfly</name>
    <dbReference type="NCBI Taxonomy" id="441921"/>
    <lineage>
        <taxon>Eukaryota</taxon>
        <taxon>Metazoa</taxon>
        <taxon>Ecdysozoa</taxon>
        <taxon>Arthropoda</taxon>
        <taxon>Hexapoda</taxon>
        <taxon>Insecta</taxon>
        <taxon>Pterygota</taxon>
        <taxon>Neoptera</taxon>
        <taxon>Endopterygota</taxon>
        <taxon>Hymenoptera</taxon>
        <taxon>Tenthredinoidea</taxon>
        <taxon>Diprionidae</taxon>
        <taxon>Diprioninae</taxon>
        <taxon>Neodiprion</taxon>
    </lineage>
</organism>
<evidence type="ECO:0000313" key="5">
    <source>
        <dbReference type="Proteomes" id="UP000829291"/>
    </source>
</evidence>
<dbReference type="GeneID" id="107217072"/>
<evidence type="ECO:0000259" key="4">
    <source>
        <dbReference type="Pfam" id="PF13339"/>
    </source>
</evidence>
<feature type="compositionally biased region" description="Basic and acidic residues" evidence="2">
    <location>
        <begin position="67"/>
        <end position="95"/>
    </location>
</feature>
<feature type="compositionally biased region" description="Acidic residues" evidence="2">
    <location>
        <begin position="267"/>
        <end position="295"/>
    </location>
</feature>
<reference evidence="6" key="1">
    <citation type="submission" date="2025-08" db="UniProtKB">
        <authorList>
            <consortium name="RefSeq"/>
        </authorList>
    </citation>
    <scope>IDENTIFICATION</scope>
    <source>
        <tissue evidence="6">Thorax and Abdomen</tissue>
    </source>
</reference>
<evidence type="ECO:0000313" key="6">
    <source>
        <dbReference type="RefSeq" id="XP_015509925.1"/>
    </source>
</evidence>
<feature type="region of interest" description="Disordered" evidence="2">
    <location>
        <begin position="253"/>
        <end position="301"/>
    </location>
</feature>
<feature type="compositionally biased region" description="Acidic residues" evidence="2">
    <location>
        <begin position="96"/>
        <end position="110"/>
    </location>
</feature>
<evidence type="ECO:0000256" key="2">
    <source>
        <dbReference type="SAM" id="MobiDB-lite"/>
    </source>
</evidence>
<sequence>MALKGKRLSLADKINSLVSSAPTSFDSDDEYDVTKAKLVERDTEEENSDFEVRKSNFRTQNVDLLDEVDKRYEGKKVSRKSLQREASPDVESREDSELENGSFEEDDAETSDSGGGDSEENDEEVETDSDNEPELEIDNSNPLRRRGKSEMESNFKHMSLTDSGAEIEKGRCVRSQLGIWENLLEMRIKLQKCLISSNKMPQYDIHKDLRADKTFVKSTNESQKNLTKLLDNLLDLQSSLLIKYPETKLLVKNKETSNNASDKEESRDDNDEEIPSDTEEEKEAEEEKEDEEEEERVPRKKRKVNDYESLLAKNHNLYTNYRNSVIQKWNDKTRIAVGNVNTKGSTQPVVKQIEFILSDKSKLRKRAQLKRSEYEIVGKQQSNEAAQDGRREQEYDGEIYDDDDFYHQLLRELIEFKSADITDPIQLSKQWIQLQNMRSKMKRKIDTKATKGRRIRFGVHSKLVNFMAPITVDDNWTDLAKNELYSSLFGKIKEVEQK</sequence>
<dbReference type="AlphaFoldDB" id="A0A6J0B4D6"/>
<dbReference type="Pfam" id="PF08164">
    <property type="entry name" value="TRAUB"/>
    <property type="match status" value="1"/>
</dbReference>
<dbReference type="RefSeq" id="XP_015509925.1">
    <property type="nucleotide sequence ID" value="XM_015654439.2"/>
</dbReference>
<comment type="similarity">
    <text evidence="1">Belongs to the AATF family.</text>
</comment>
<dbReference type="Pfam" id="PF13339">
    <property type="entry name" value="AATF-Che1"/>
    <property type="match status" value="1"/>
</dbReference>
<dbReference type="InParanoid" id="A0A6J0B4D6"/>